<evidence type="ECO:0000256" key="10">
    <source>
        <dbReference type="ARBA" id="ARBA00022982"/>
    </source>
</evidence>
<evidence type="ECO:0000256" key="7">
    <source>
        <dbReference type="ARBA" id="ARBA00022692"/>
    </source>
</evidence>
<evidence type="ECO:0000259" key="20">
    <source>
        <dbReference type="Pfam" id="PF06455"/>
    </source>
</evidence>
<comment type="function">
    <text evidence="17">Core subunit of the mitochondrial membrane respiratory chain NADH dehydrogenase (Complex I) which catalyzes electron transfer from NADH through the respiratory chain, using ubiquinone as an electron acceptor. Essential for the catalytic activity and assembly of complex I.</text>
</comment>
<evidence type="ECO:0000256" key="9">
    <source>
        <dbReference type="ARBA" id="ARBA00022967"/>
    </source>
</evidence>
<keyword evidence="6" id="KW-0679">Respiratory chain</keyword>
<feature type="transmembrane region" description="Helical" evidence="17">
    <location>
        <begin position="95"/>
        <end position="113"/>
    </location>
</feature>
<sequence>MFLFFISIYFMIFDNSLLLELELCNFNSSSVFMSVLLDWVSLIFMSFVMFISSMVIYYSMEYMAGDLFINRFILLVCMFVFSMMLLIISPNLISILLGWDGLGLVSYCLVIYYQNVKSFNAGMLTALSNRIGDVAILIGIAWMMNYGSWNYIFYLEFVDQDFYMNLVCGLVILAAMTKSAQMPFSAWLPAAMAAPTPVSSLVHSSTLVTAGVYLLIRFNFSFNFNMMMFLLYISVLTTFMSGLGANFDFDLKKIIALSTLSQLGLMISVLSMGDFMLSFFHLLTHALFKALLFMCAGAMIHNLCNNQDIRFMGSIITYMPLTCCFFLISNMSLCGLPFMSGFYSKDLILEFMMMGYVNIFIFFIFYLSIGLTVSYSMRLSYYVLVKGYNFNSFNSLGDNSFILLSSMGGMVLMVIPSGSMLSWLMLPSPYFICLPVFMKFLVLLVILFGLWVGYEFSLISINYFNKSKKMFFLTTFFGSMWFMPSLSTYIIKFPLFLGGVYYKIFDHGWAEFVGAQNIYFKLSYNSGSLTNFFSFNVKVFLFFLFLWSLILILF</sequence>
<feature type="transmembrane region" description="Helical" evidence="17">
    <location>
        <begin position="279"/>
        <end position="303"/>
    </location>
</feature>
<evidence type="ECO:0000256" key="8">
    <source>
        <dbReference type="ARBA" id="ARBA00022792"/>
    </source>
</evidence>
<keyword evidence="13 17" id="KW-0830">Ubiquinone</keyword>
<evidence type="ECO:0000259" key="18">
    <source>
        <dbReference type="Pfam" id="PF00361"/>
    </source>
</evidence>
<proteinExistence type="inferred from homology"/>
<dbReference type="AlphaFoldDB" id="A0A343C382"/>
<keyword evidence="8" id="KW-0999">Mitochondrion inner membrane</keyword>
<evidence type="ECO:0000313" key="21">
    <source>
        <dbReference type="EMBL" id="ARH54475.1"/>
    </source>
</evidence>
<dbReference type="GO" id="GO:0015990">
    <property type="term" value="P:electron transport coupled proton transport"/>
    <property type="evidence" value="ECO:0007669"/>
    <property type="project" value="TreeGrafter"/>
</dbReference>
<evidence type="ECO:0000256" key="3">
    <source>
        <dbReference type="ARBA" id="ARBA00012944"/>
    </source>
</evidence>
<keyword evidence="15 17" id="KW-0472">Membrane</keyword>
<feature type="transmembrane region" description="Helical" evidence="17">
    <location>
        <begin position="72"/>
        <end position="89"/>
    </location>
</feature>
<feature type="transmembrane region" description="Helical" evidence="17">
    <location>
        <begin position="134"/>
        <end position="156"/>
    </location>
</feature>
<dbReference type="InterPro" id="IPR001516">
    <property type="entry name" value="Proton_antipo_N"/>
</dbReference>
<dbReference type="InterPro" id="IPR001750">
    <property type="entry name" value="ND/Mrp_TM"/>
</dbReference>
<feature type="transmembrane region" description="Helical" evidence="17">
    <location>
        <begin position="436"/>
        <end position="458"/>
    </location>
</feature>
<dbReference type="InterPro" id="IPR010934">
    <property type="entry name" value="NADH_DH_su5_C"/>
</dbReference>
<keyword evidence="7 17" id="KW-0812">Transmembrane</keyword>
<feature type="transmembrane region" description="Helical" evidence="17">
    <location>
        <begin position="226"/>
        <end position="247"/>
    </location>
</feature>
<dbReference type="InterPro" id="IPR003945">
    <property type="entry name" value="NU5C-like"/>
</dbReference>
<reference evidence="21" key="1">
    <citation type="submission" date="2016-04" db="EMBL/GenBank/DDBJ databases">
        <title>Mitochondria of beetle species.</title>
        <authorList>
            <person name="Hunter A."/>
            <person name="Moriniere J."/>
            <person name="Tang P."/>
            <person name="Linard B."/>
            <person name="Crampton-Platt A."/>
            <person name="Vogler A.P."/>
        </authorList>
    </citation>
    <scope>NUCLEOTIDE SEQUENCE</scope>
</reference>
<comment type="function">
    <text evidence="1">Core subunit of the mitochondrial membrane respiratory chain NADH dehydrogenase (Complex I) that is believed to belong to the minimal assembly required for catalysis. Complex I functions in the transfer of electrons from NADH to the respiratory chain. The immediate electron acceptor for the enzyme is believed to be ubiquinone.</text>
</comment>
<feature type="domain" description="NADH:quinone oxidoreductase/Mrp antiporter transmembrane" evidence="18">
    <location>
        <begin position="89"/>
        <end position="365"/>
    </location>
</feature>
<feature type="transmembrane region" description="Helical" evidence="17">
    <location>
        <begin position="201"/>
        <end position="220"/>
    </location>
</feature>
<feature type="transmembrane region" description="Helical" evidence="17">
    <location>
        <begin position="315"/>
        <end position="339"/>
    </location>
</feature>
<evidence type="ECO:0000256" key="13">
    <source>
        <dbReference type="ARBA" id="ARBA00023075"/>
    </source>
</evidence>
<name>A0A343C382_9COLE</name>
<dbReference type="PRINTS" id="PR01434">
    <property type="entry name" value="NADHDHGNASE5"/>
</dbReference>
<dbReference type="GO" id="GO:0003954">
    <property type="term" value="F:NADH dehydrogenase activity"/>
    <property type="evidence" value="ECO:0007669"/>
    <property type="project" value="TreeGrafter"/>
</dbReference>
<dbReference type="Pfam" id="PF00662">
    <property type="entry name" value="Proton_antipo_N"/>
    <property type="match status" value="1"/>
</dbReference>
<evidence type="ECO:0000259" key="19">
    <source>
        <dbReference type="Pfam" id="PF00662"/>
    </source>
</evidence>
<dbReference type="GO" id="GO:0008137">
    <property type="term" value="F:NADH dehydrogenase (ubiquinone) activity"/>
    <property type="evidence" value="ECO:0007669"/>
    <property type="project" value="UniProtKB-EC"/>
</dbReference>
<evidence type="ECO:0000256" key="6">
    <source>
        <dbReference type="ARBA" id="ARBA00022660"/>
    </source>
</evidence>
<dbReference type="GO" id="GO:0005743">
    <property type="term" value="C:mitochondrial inner membrane"/>
    <property type="evidence" value="ECO:0007669"/>
    <property type="project" value="UniProtKB-SubCell"/>
</dbReference>
<keyword evidence="9" id="KW-1278">Translocase</keyword>
<dbReference type="GO" id="GO:0042773">
    <property type="term" value="P:ATP synthesis coupled electron transport"/>
    <property type="evidence" value="ECO:0007669"/>
    <property type="project" value="InterPro"/>
</dbReference>
<dbReference type="Pfam" id="PF00361">
    <property type="entry name" value="Proton_antipo_M"/>
    <property type="match status" value="1"/>
</dbReference>
<dbReference type="EC" id="7.1.1.2" evidence="3 17"/>
<organism evidence="21">
    <name type="scientific">Melasis buprestoides</name>
    <dbReference type="NCBI Taxonomy" id="195231"/>
    <lineage>
        <taxon>Eukaryota</taxon>
        <taxon>Metazoa</taxon>
        <taxon>Ecdysozoa</taxon>
        <taxon>Arthropoda</taxon>
        <taxon>Hexapoda</taxon>
        <taxon>Insecta</taxon>
        <taxon>Pterygota</taxon>
        <taxon>Neoptera</taxon>
        <taxon>Endopterygota</taxon>
        <taxon>Coleoptera</taxon>
        <taxon>Polyphaga</taxon>
        <taxon>Elateriformia</taxon>
        <taxon>Elateroidea</taxon>
        <taxon>Eucnemidae</taxon>
        <taxon>Melasis</taxon>
    </lineage>
</organism>
<evidence type="ECO:0000256" key="5">
    <source>
        <dbReference type="ARBA" id="ARBA00022448"/>
    </source>
</evidence>
<evidence type="ECO:0000256" key="17">
    <source>
        <dbReference type="RuleBase" id="RU003404"/>
    </source>
</evidence>
<accession>A0A343C382</accession>
<keyword evidence="5 17" id="KW-0813">Transport</keyword>
<comment type="similarity">
    <text evidence="17">Belongs to the complex I subunit 5 family.</text>
</comment>
<comment type="subcellular location">
    <subcellularLocation>
        <location evidence="2">Mitochondrion inner membrane</location>
        <topology evidence="2">Multi-pass membrane protein</topology>
    </subcellularLocation>
</comment>
<evidence type="ECO:0000256" key="2">
    <source>
        <dbReference type="ARBA" id="ARBA00004448"/>
    </source>
</evidence>
<geneLocation type="mitochondrion" evidence="21"/>
<feature type="domain" description="NADH dehydrogenase subunit 5 C-terminal" evidence="20">
    <location>
        <begin position="375"/>
        <end position="554"/>
    </location>
</feature>
<evidence type="ECO:0000256" key="15">
    <source>
        <dbReference type="ARBA" id="ARBA00023136"/>
    </source>
</evidence>
<comment type="catalytic activity">
    <reaction evidence="16 17">
        <text>a ubiquinone + NADH + 5 H(+)(in) = a ubiquinol + NAD(+) + 4 H(+)(out)</text>
        <dbReference type="Rhea" id="RHEA:29091"/>
        <dbReference type="Rhea" id="RHEA-COMP:9565"/>
        <dbReference type="Rhea" id="RHEA-COMP:9566"/>
        <dbReference type="ChEBI" id="CHEBI:15378"/>
        <dbReference type="ChEBI" id="CHEBI:16389"/>
        <dbReference type="ChEBI" id="CHEBI:17976"/>
        <dbReference type="ChEBI" id="CHEBI:57540"/>
        <dbReference type="ChEBI" id="CHEBI:57945"/>
        <dbReference type="EC" id="7.1.1.2"/>
    </reaction>
</comment>
<evidence type="ECO:0000256" key="12">
    <source>
        <dbReference type="ARBA" id="ARBA00023027"/>
    </source>
</evidence>
<keyword evidence="11 17" id="KW-1133">Transmembrane helix</keyword>
<evidence type="ECO:0000256" key="1">
    <source>
        <dbReference type="ARBA" id="ARBA00003257"/>
    </source>
</evidence>
<gene>
    <name evidence="21" type="primary">nad5</name>
</gene>
<dbReference type="EMBL" id="KX087315">
    <property type="protein sequence ID" value="ARH54475.1"/>
    <property type="molecule type" value="Genomic_DNA"/>
</dbReference>
<feature type="transmembrane region" description="Helical" evidence="17">
    <location>
        <begin position="162"/>
        <end position="180"/>
    </location>
</feature>
<evidence type="ECO:0000256" key="14">
    <source>
        <dbReference type="ARBA" id="ARBA00023128"/>
    </source>
</evidence>
<dbReference type="PANTHER" id="PTHR42829:SF2">
    <property type="entry name" value="NADH-UBIQUINONE OXIDOREDUCTASE CHAIN 5"/>
    <property type="match status" value="1"/>
</dbReference>
<feature type="transmembrane region" description="Helical" evidence="17">
    <location>
        <begin position="42"/>
        <end position="60"/>
    </location>
</feature>
<keyword evidence="10" id="KW-0249">Electron transport</keyword>
<keyword evidence="12 17" id="KW-0520">NAD</keyword>
<evidence type="ECO:0000256" key="4">
    <source>
        <dbReference type="ARBA" id="ARBA00021096"/>
    </source>
</evidence>
<feature type="transmembrane region" description="Helical" evidence="17">
    <location>
        <begin position="532"/>
        <end position="553"/>
    </location>
</feature>
<feature type="domain" description="NADH-Ubiquinone oxidoreductase (complex I) chain 5 N-terminal" evidence="19">
    <location>
        <begin position="27"/>
        <end position="72"/>
    </location>
</feature>
<keyword evidence="14 17" id="KW-0496">Mitochondrion</keyword>
<feature type="transmembrane region" description="Helical" evidence="17">
    <location>
        <begin position="359"/>
        <end position="381"/>
    </location>
</feature>
<evidence type="ECO:0000256" key="11">
    <source>
        <dbReference type="ARBA" id="ARBA00022989"/>
    </source>
</evidence>
<feature type="transmembrane region" description="Helical" evidence="17">
    <location>
        <begin position="401"/>
        <end position="424"/>
    </location>
</feature>
<evidence type="ECO:0000256" key="16">
    <source>
        <dbReference type="ARBA" id="ARBA00049551"/>
    </source>
</evidence>
<dbReference type="PANTHER" id="PTHR42829">
    <property type="entry name" value="NADH-UBIQUINONE OXIDOREDUCTASE CHAIN 5"/>
    <property type="match status" value="1"/>
</dbReference>
<feature type="transmembrane region" description="Helical" evidence="17">
    <location>
        <begin position="470"/>
        <end position="491"/>
    </location>
</feature>
<dbReference type="Pfam" id="PF06455">
    <property type="entry name" value="NADH5_C"/>
    <property type="match status" value="1"/>
</dbReference>
<protein>
    <recommendedName>
        <fullName evidence="4 17">NADH-ubiquinone oxidoreductase chain 5</fullName>
        <ecNumber evidence="3 17">7.1.1.2</ecNumber>
    </recommendedName>
</protein>